<dbReference type="CDD" id="cd05233">
    <property type="entry name" value="SDR_c"/>
    <property type="match status" value="1"/>
</dbReference>
<sequence length="252" mass="24809">MTVTPLQDQTALVTGSTDGIGAAIATQLAAAGAHVLVTGRDSGRGRDVVAAVAAAGGTATFLRADLAGGSAAVTGLAAAVHDTTGRPLDILVHNAARLVDPAPTDQVDEDVITGVLAVNVTAAFLLTAAFAPAMAAAGSGAIINIGSVNGLIGMAGSALYGASKAALHSLTRSWAAEYGPRGVRVNTIAPGPTLTRRTEAISDHLAPMLARVPSRRASTLDEVAAAAVFLAGPAAANIHGATLTVDGGWSAL</sequence>
<dbReference type="InterPro" id="IPR002347">
    <property type="entry name" value="SDR_fam"/>
</dbReference>
<dbReference type="EMBL" id="FAOZ01000007">
    <property type="protein sequence ID" value="CUU56396.1"/>
    <property type="molecule type" value="Genomic_DNA"/>
</dbReference>
<dbReference type="InterPro" id="IPR057326">
    <property type="entry name" value="KR_dom"/>
</dbReference>
<dbReference type="Proteomes" id="UP000198802">
    <property type="component" value="Unassembled WGS sequence"/>
</dbReference>
<accession>A0A0S4QNM2</accession>
<protein>
    <submittedName>
        <fullName evidence="4">NAD(P)-dependent dehydrogenase, short-chain alcohol dehydrogenase family</fullName>
    </submittedName>
</protein>
<dbReference type="Gene3D" id="3.40.50.720">
    <property type="entry name" value="NAD(P)-binding Rossmann-like Domain"/>
    <property type="match status" value="1"/>
</dbReference>
<organism evidence="4 5">
    <name type="scientific">Parafrankia irregularis</name>
    <dbReference type="NCBI Taxonomy" id="795642"/>
    <lineage>
        <taxon>Bacteria</taxon>
        <taxon>Bacillati</taxon>
        <taxon>Actinomycetota</taxon>
        <taxon>Actinomycetes</taxon>
        <taxon>Frankiales</taxon>
        <taxon>Frankiaceae</taxon>
        <taxon>Parafrankia</taxon>
    </lineage>
</organism>
<dbReference type="PANTHER" id="PTHR43639">
    <property type="entry name" value="OXIDOREDUCTASE, SHORT-CHAIN DEHYDROGENASE/REDUCTASE FAMILY (AFU_ORTHOLOGUE AFUA_5G02870)"/>
    <property type="match status" value="1"/>
</dbReference>
<dbReference type="Pfam" id="PF13561">
    <property type="entry name" value="adh_short_C2"/>
    <property type="match status" value="1"/>
</dbReference>
<dbReference type="InterPro" id="IPR036291">
    <property type="entry name" value="NAD(P)-bd_dom_sf"/>
</dbReference>
<keyword evidence="5" id="KW-1185">Reference proteome</keyword>
<dbReference type="InterPro" id="IPR020904">
    <property type="entry name" value="Sc_DH/Rdtase_CS"/>
</dbReference>
<dbReference type="PRINTS" id="PR00080">
    <property type="entry name" value="SDRFAMILY"/>
</dbReference>
<dbReference type="FunFam" id="3.40.50.720:FF:000084">
    <property type="entry name" value="Short-chain dehydrogenase reductase"/>
    <property type="match status" value="1"/>
</dbReference>
<dbReference type="SUPFAM" id="SSF51735">
    <property type="entry name" value="NAD(P)-binding Rossmann-fold domains"/>
    <property type="match status" value="1"/>
</dbReference>
<evidence type="ECO:0000259" key="3">
    <source>
        <dbReference type="SMART" id="SM00822"/>
    </source>
</evidence>
<comment type="similarity">
    <text evidence="1">Belongs to the short-chain dehydrogenases/reductases (SDR) family.</text>
</comment>
<evidence type="ECO:0000256" key="1">
    <source>
        <dbReference type="ARBA" id="ARBA00006484"/>
    </source>
</evidence>
<evidence type="ECO:0000313" key="4">
    <source>
        <dbReference type="EMBL" id="CUU56396.1"/>
    </source>
</evidence>
<reference evidence="5" key="1">
    <citation type="submission" date="2015-11" db="EMBL/GenBank/DDBJ databases">
        <authorList>
            <person name="Varghese N."/>
        </authorList>
    </citation>
    <scope>NUCLEOTIDE SEQUENCE [LARGE SCALE GENOMIC DNA]</scope>
    <source>
        <strain evidence="5">DSM 45899</strain>
    </source>
</reference>
<evidence type="ECO:0000313" key="5">
    <source>
        <dbReference type="Proteomes" id="UP000198802"/>
    </source>
</evidence>
<dbReference type="PRINTS" id="PR00081">
    <property type="entry name" value="GDHRDH"/>
</dbReference>
<dbReference type="GO" id="GO:0016491">
    <property type="term" value="F:oxidoreductase activity"/>
    <property type="evidence" value="ECO:0007669"/>
    <property type="project" value="UniProtKB-KW"/>
</dbReference>
<dbReference type="SMART" id="SM00822">
    <property type="entry name" value="PKS_KR"/>
    <property type="match status" value="1"/>
</dbReference>
<dbReference type="PANTHER" id="PTHR43639:SF1">
    <property type="entry name" value="SHORT-CHAIN DEHYDROGENASE_REDUCTASE FAMILY PROTEIN"/>
    <property type="match status" value="1"/>
</dbReference>
<gene>
    <name evidence="4" type="ORF">Ga0074812_107280</name>
</gene>
<name>A0A0S4QNM2_9ACTN</name>
<feature type="domain" description="Ketoreductase" evidence="3">
    <location>
        <begin position="9"/>
        <end position="204"/>
    </location>
</feature>
<evidence type="ECO:0000256" key="2">
    <source>
        <dbReference type="ARBA" id="ARBA00023002"/>
    </source>
</evidence>
<proteinExistence type="inferred from homology"/>
<dbReference type="AlphaFoldDB" id="A0A0S4QNM2"/>
<dbReference type="RefSeq" id="WP_091276528.1">
    <property type="nucleotide sequence ID" value="NZ_FAOZ01000007.1"/>
</dbReference>
<dbReference type="PROSITE" id="PS00061">
    <property type="entry name" value="ADH_SHORT"/>
    <property type="match status" value="1"/>
</dbReference>
<keyword evidence="2" id="KW-0560">Oxidoreductase</keyword>